<evidence type="ECO:0000256" key="1">
    <source>
        <dbReference type="SAM" id="SignalP"/>
    </source>
</evidence>
<keyword evidence="1" id="KW-0732">Signal</keyword>
<gene>
    <name evidence="2" type="ORF">GPUN_2783</name>
</gene>
<dbReference type="STRING" id="56804.BAE46_02750"/>
<dbReference type="Proteomes" id="UP000053586">
    <property type="component" value="Unassembled WGS sequence"/>
</dbReference>
<reference evidence="2 3" key="1">
    <citation type="journal article" date="2012" name="J. Bacteriol.">
        <title>Genome sequence of proteorhodopsin-containing sea ice bacterium Glaciecola punicea ACAM 611T.</title>
        <authorList>
            <person name="Qin Q.-L."/>
            <person name="Xie B.-B."/>
            <person name="Shu Y.-L."/>
            <person name="Rong J.-C."/>
            <person name="Zhao D.-L."/>
            <person name="Zhang X.-Y."/>
            <person name="Chen X.-L."/>
            <person name="Zhou B.-C."/>
            <person name="Zhanga Y.-Z."/>
        </authorList>
    </citation>
    <scope>NUCLEOTIDE SEQUENCE [LARGE SCALE GENOMIC DNA]</scope>
    <source>
        <strain evidence="2 3">ACAM 611</strain>
    </source>
</reference>
<dbReference type="OrthoDB" id="7054989at2"/>
<organism evidence="2 3">
    <name type="scientific">Glaciecola punicea ACAM 611</name>
    <dbReference type="NCBI Taxonomy" id="1121923"/>
    <lineage>
        <taxon>Bacteria</taxon>
        <taxon>Pseudomonadati</taxon>
        <taxon>Pseudomonadota</taxon>
        <taxon>Gammaproteobacteria</taxon>
        <taxon>Alteromonadales</taxon>
        <taxon>Alteromonadaceae</taxon>
        <taxon>Glaciecola</taxon>
    </lineage>
</organism>
<dbReference type="RefSeq" id="WP_006007523.1">
    <property type="nucleotide sequence ID" value="NZ_BAET01000033.1"/>
</dbReference>
<reference evidence="2 3" key="2">
    <citation type="journal article" date="2017" name="Antonie Van Leeuwenhoek">
        <title>Rhizobium rhizosphaerae sp. nov., a novel species isolated from rice rhizosphere.</title>
        <authorList>
            <person name="Zhao J.J."/>
            <person name="Zhang J."/>
            <person name="Zhang R.J."/>
            <person name="Zhang C.W."/>
            <person name="Yin H.Q."/>
            <person name="Zhang X.X."/>
        </authorList>
    </citation>
    <scope>NUCLEOTIDE SEQUENCE [LARGE SCALE GENOMIC DNA]</scope>
    <source>
        <strain evidence="2 3">ACAM 611</strain>
    </source>
</reference>
<dbReference type="EMBL" id="BAET01000033">
    <property type="protein sequence ID" value="GAB56897.1"/>
    <property type="molecule type" value="Genomic_DNA"/>
</dbReference>
<dbReference type="eggNOG" id="ENOG502Z7QS">
    <property type="taxonomic scope" value="Bacteria"/>
</dbReference>
<name>H5TEX0_9ALTE</name>
<keyword evidence="3" id="KW-1185">Reference proteome</keyword>
<evidence type="ECO:0000313" key="2">
    <source>
        <dbReference type="EMBL" id="GAB56897.1"/>
    </source>
</evidence>
<proteinExistence type="predicted"/>
<comment type="caution">
    <text evidence="2">The sequence shown here is derived from an EMBL/GenBank/DDBJ whole genome shotgun (WGS) entry which is preliminary data.</text>
</comment>
<protein>
    <submittedName>
        <fullName evidence="2">Uncharacterized protein</fullName>
    </submittedName>
</protein>
<accession>H5TEX0</accession>
<feature type="chain" id="PRO_5003597980" evidence="1">
    <location>
        <begin position="25"/>
        <end position="357"/>
    </location>
</feature>
<feature type="signal peptide" evidence="1">
    <location>
        <begin position="1"/>
        <end position="24"/>
    </location>
</feature>
<sequence>MHTYLSKLTIFLLLSFLLSANALANEIQSKAEKLSDETRKDAAGAEMQANNEQIVEQYNNTQSNQNDNEGQRYEFCGELGWLNNNYCYLNYGVDATAITINNWFKHEGGDNLTPAATKGRLRFGWEPRSGDFSELDFRFRIRVKLPALEDRVELLLSDDEDDVRQQAVKAARSSQLRGRDQTVLAVQFKNSATDKLSYRVGFGRGSQLYTRARFSDQHRFTGASSLRYFAETNYYSGDKLGFEANAEYGFVFDSSSTFELGNSFRFRNKSSDWIWRHEFRYLRLGDDDTSYLFTASVNGASKPSYRKQQMFVSLRYKRKILREWLFLEIEPFVLWLREENFRASPGIAIRTEIHFST</sequence>
<evidence type="ECO:0000313" key="3">
    <source>
        <dbReference type="Proteomes" id="UP000053586"/>
    </source>
</evidence>
<dbReference type="AlphaFoldDB" id="H5TEX0"/>